<dbReference type="SUPFAM" id="SSF141868">
    <property type="entry name" value="EAL domain-like"/>
    <property type="match status" value="1"/>
</dbReference>
<dbReference type="InterPro" id="IPR033479">
    <property type="entry name" value="dCache_1"/>
</dbReference>
<gene>
    <name evidence="12" type="ORF">OCOJLMKI_3901</name>
</gene>
<evidence type="ECO:0000256" key="4">
    <source>
        <dbReference type="ARBA" id="ARBA00022989"/>
    </source>
</evidence>
<dbReference type="Pfam" id="PF08447">
    <property type="entry name" value="PAS_3"/>
    <property type="match status" value="1"/>
</dbReference>
<dbReference type="PANTHER" id="PTHR44757">
    <property type="entry name" value="DIGUANYLATE CYCLASE DGCP"/>
    <property type="match status" value="1"/>
</dbReference>
<dbReference type="InterPro" id="IPR052155">
    <property type="entry name" value="Biofilm_reg_signaling"/>
</dbReference>
<dbReference type="CDD" id="cd00130">
    <property type="entry name" value="PAS"/>
    <property type="match status" value="1"/>
</dbReference>
<dbReference type="Pfam" id="PF00563">
    <property type="entry name" value="EAL"/>
    <property type="match status" value="1"/>
</dbReference>
<dbReference type="CDD" id="cd01949">
    <property type="entry name" value="GGDEF"/>
    <property type="match status" value="1"/>
</dbReference>
<proteinExistence type="predicted"/>
<dbReference type="PROSITE" id="PS50887">
    <property type="entry name" value="GGDEF"/>
    <property type="match status" value="1"/>
</dbReference>
<evidence type="ECO:0000313" key="12">
    <source>
        <dbReference type="EMBL" id="GJD96677.1"/>
    </source>
</evidence>
<dbReference type="SMART" id="SM00086">
    <property type="entry name" value="PAC"/>
    <property type="match status" value="1"/>
</dbReference>
<dbReference type="SUPFAM" id="SSF55785">
    <property type="entry name" value="PYP-like sensor domain (PAS domain)"/>
    <property type="match status" value="1"/>
</dbReference>
<evidence type="ECO:0008006" key="14">
    <source>
        <dbReference type="Google" id="ProtNLM"/>
    </source>
</evidence>
<dbReference type="CDD" id="cd12915">
    <property type="entry name" value="PDC2_DGC_like"/>
    <property type="match status" value="1"/>
</dbReference>
<protein>
    <recommendedName>
        <fullName evidence="14">Diguanylate cyclase</fullName>
    </recommendedName>
</protein>
<dbReference type="SMART" id="SM00052">
    <property type="entry name" value="EAL"/>
    <property type="match status" value="1"/>
</dbReference>
<evidence type="ECO:0000259" key="10">
    <source>
        <dbReference type="PROSITE" id="PS50883"/>
    </source>
</evidence>
<evidence type="ECO:0000313" key="13">
    <source>
        <dbReference type="Proteomes" id="UP001055125"/>
    </source>
</evidence>
<dbReference type="InterPro" id="IPR035965">
    <property type="entry name" value="PAS-like_dom_sf"/>
</dbReference>
<dbReference type="InterPro" id="IPR001610">
    <property type="entry name" value="PAC"/>
</dbReference>
<dbReference type="Pfam" id="PF00990">
    <property type="entry name" value="GGDEF"/>
    <property type="match status" value="1"/>
</dbReference>
<dbReference type="Proteomes" id="UP001055125">
    <property type="component" value="Unassembled WGS sequence"/>
</dbReference>
<dbReference type="InterPro" id="IPR043128">
    <property type="entry name" value="Rev_trsase/Diguanyl_cyclase"/>
</dbReference>
<dbReference type="RefSeq" id="WP_238245767.1">
    <property type="nucleotide sequence ID" value="NZ_BPQP01000066.1"/>
</dbReference>
<feature type="domain" description="EAL" evidence="10">
    <location>
        <begin position="658"/>
        <end position="907"/>
    </location>
</feature>
<dbReference type="SMART" id="SM00091">
    <property type="entry name" value="PAS"/>
    <property type="match status" value="1"/>
</dbReference>
<evidence type="ECO:0000259" key="11">
    <source>
        <dbReference type="PROSITE" id="PS50887"/>
    </source>
</evidence>
<dbReference type="SMART" id="SM00267">
    <property type="entry name" value="GGDEF"/>
    <property type="match status" value="1"/>
</dbReference>
<feature type="domain" description="PAC" evidence="9">
    <location>
        <begin position="430"/>
        <end position="484"/>
    </location>
</feature>
<dbReference type="Gene3D" id="3.30.70.270">
    <property type="match status" value="1"/>
</dbReference>
<organism evidence="12 13">
    <name type="scientific">Methylobacterium iners</name>
    <dbReference type="NCBI Taxonomy" id="418707"/>
    <lineage>
        <taxon>Bacteria</taxon>
        <taxon>Pseudomonadati</taxon>
        <taxon>Pseudomonadota</taxon>
        <taxon>Alphaproteobacteria</taxon>
        <taxon>Hyphomicrobiales</taxon>
        <taxon>Methylobacteriaceae</taxon>
        <taxon>Methylobacterium</taxon>
    </lineage>
</organism>
<name>A0ABQ4S3C5_9HYPH</name>
<reference evidence="12" key="2">
    <citation type="submission" date="2021-08" db="EMBL/GenBank/DDBJ databases">
        <authorList>
            <person name="Tani A."/>
            <person name="Ola A."/>
            <person name="Ogura Y."/>
            <person name="Katsura K."/>
            <person name="Hayashi T."/>
        </authorList>
    </citation>
    <scope>NUCLEOTIDE SEQUENCE</scope>
    <source>
        <strain evidence="12">DSM 19015</strain>
    </source>
</reference>
<feature type="region of interest" description="Disordered" evidence="6">
    <location>
        <begin position="1"/>
        <end position="22"/>
    </location>
</feature>
<dbReference type="Gene3D" id="3.30.450.20">
    <property type="entry name" value="PAS domain"/>
    <property type="match status" value="3"/>
</dbReference>
<accession>A0ABQ4S3C5</accession>
<feature type="domain" description="PAS" evidence="8">
    <location>
        <begin position="357"/>
        <end position="427"/>
    </location>
</feature>
<dbReference type="InterPro" id="IPR013655">
    <property type="entry name" value="PAS_fold_3"/>
</dbReference>
<dbReference type="NCBIfam" id="TIGR00229">
    <property type="entry name" value="sensory_box"/>
    <property type="match status" value="1"/>
</dbReference>
<keyword evidence="2" id="KW-1003">Cell membrane</keyword>
<dbReference type="InterPro" id="IPR001633">
    <property type="entry name" value="EAL_dom"/>
</dbReference>
<keyword evidence="5 7" id="KW-0472">Membrane</keyword>
<dbReference type="PANTHER" id="PTHR44757:SF2">
    <property type="entry name" value="BIOFILM ARCHITECTURE MAINTENANCE PROTEIN MBAA"/>
    <property type="match status" value="1"/>
</dbReference>
<dbReference type="Gene3D" id="3.20.20.450">
    <property type="entry name" value="EAL domain"/>
    <property type="match status" value="1"/>
</dbReference>
<evidence type="ECO:0000256" key="5">
    <source>
        <dbReference type="ARBA" id="ARBA00023136"/>
    </source>
</evidence>
<dbReference type="InterPro" id="IPR029787">
    <property type="entry name" value="Nucleotide_cyclase"/>
</dbReference>
<feature type="transmembrane region" description="Helical" evidence="7">
    <location>
        <begin position="29"/>
        <end position="49"/>
    </location>
</feature>
<sequence>MFNRTARSTEESGHINSARPSAPGWSKDGLILATFIAISLVWAVLGYHLHSLKQTIREQTHRDVTNISIGVEKHVERLLVGVDQVMRFIVDDYQNDPEAFDFAAWLRRSTSLEGLTTQVSMYNAAGELQASRTPPAPGLATFHVRDRAYFQALSADPNPGLYVDRTVRGRFTGRYVLQTARRLNRRDGSFAGVIVTSIDPNYLSNQFKAVDVGSQGSIGLFGYDGYIRARYPQIEDMYERNVASLNAGKGVFAHLAHAPTGTYELQSPFDQVTRVFGYRTVGSLPLIVTVGKSLEEVMLPFWDEQRLAIVAGLSITALLLSLLALRLRALKRDRLHAAALAEANQTLYEKEKIARAAEAHFRLLAENTTDVIIWCDSDITHKYVSPAVRNVLGYEPEELIGTRPLRFVHPDDAEAYARVLRDLTSGRVEQAVTAQRYRRKDGVDIWVEISFSVTREAVTSQRDGYVASLRDITARKEAELQIAHMATHDALTGLPNRLLFRDRLSQERANAKRHGNGFAVLACDLDRFKAVNDKLGHPAGDKLLALVAERLTAEARDVDTVARLGGDEFAIILSWVNDPQAASLAAERLIGALGRPFDIDGVTVSIGVSIGIALASAEVENTDSLLTNADIALYKAKSTGRNTFRFYEAGMDAMVAKRTNLELDLRDALQRGDFVLHYQPVIDLASDEAVGFEALLRWQHPVRGMVSPADFIPLAEETGLITTLGAWALREACREAASWPHDLSVAVNVSAIQFQQPGLEQSVMHALSASGLPARRLELEITESVLMQDAQAVVACLHRLRGLGVRIALDDFGTGYSSLSYLRQFPFDKIKIDRSFIREIGDPDAAAIVRAVVGLGTHLGIAITAEGVETREQLDQVRSEGCTEVQGFLFSQPLPALDALRFIDVRLSSAA</sequence>
<dbReference type="SUPFAM" id="SSF55073">
    <property type="entry name" value="Nucleotide cyclase"/>
    <property type="match status" value="1"/>
</dbReference>
<dbReference type="InterPro" id="IPR000160">
    <property type="entry name" value="GGDEF_dom"/>
</dbReference>
<dbReference type="CDD" id="cd01948">
    <property type="entry name" value="EAL"/>
    <property type="match status" value="1"/>
</dbReference>
<dbReference type="EMBL" id="BPQP01000066">
    <property type="protein sequence ID" value="GJD96677.1"/>
    <property type="molecule type" value="Genomic_DNA"/>
</dbReference>
<evidence type="ECO:0000259" key="9">
    <source>
        <dbReference type="PROSITE" id="PS50113"/>
    </source>
</evidence>
<comment type="subcellular location">
    <subcellularLocation>
        <location evidence="1">Cell membrane</location>
        <topology evidence="1">Multi-pass membrane protein</topology>
    </subcellularLocation>
</comment>
<feature type="domain" description="GGDEF" evidence="11">
    <location>
        <begin position="516"/>
        <end position="649"/>
    </location>
</feature>
<dbReference type="InterPro" id="IPR000014">
    <property type="entry name" value="PAS"/>
</dbReference>
<comment type="caution">
    <text evidence="12">The sequence shown here is derived from an EMBL/GenBank/DDBJ whole genome shotgun (WGS) entry which is preliminary data.</text>
</comment>
<dbReference type="InterPro" id="IPR035919">
    <property type="entry name" value="EAL_sf"/>
</dbReference>
<dbReference type="InterPro" id="IPR000700">
    <property type="entry name" value="PAS-assoc_C"/>
</dbReference>
<dbReference type="NCBIfam" id="TIGR00254">
    <property type="entry name" value="GGDEF"/>
    <property type="match status" value="1"/>
</dbReference>
<keyword evidence="3 7" id="KW-0812">Transmembrane</keyword>
<reference evidence="12" key="1">
    <citation type="journal article" date="2021" name="Front. Microbiol.">
        <title>Comprehensive Comparative Genomics and Phenotyping of Methylobacterium Species.</title>
        <authorList>
            <person name="Alessa O."/>
            <person name="Ogura Y."/>
            <person name="Fujitani Y."/>
            <person name="Takami H."/>
            <person name="Hayashi T."/>
            <person name="Sahin N."/>
            <person name="Tani A."/>
        </authorList>
    </citation>
    <scope>NUCLEOTIDE SEQUENCE</scope>
    <source>
        <strain evidence="12">DSM 19015</strain>
    </source>
</reference>
<evidence type="ECO:0000256" key="2">
    <source>
        <dbReference type="ARBA" id="ARBA00022475"/>
    </source>
</evidence>
<feature type="transmembrane region" description="Helical" evidence="7">
    <location>
        <begin position="306"/>
        <end position="325"/>
    </location>
</feature>
<dbReference type="PROSITE" id="PS50883">
    <property type="entry name" value="EAL"/>
    <property type="match status" value="1"/>
</dbReference>
<keyword evidence="4 7" id="KW-1133">Transmembrane helix</keyword>
<dbReference type="PROSITE" id="PS50112">
    <property type="entry name" value="PAS"/>
    <property type="match status" value="1"/>
</dbReference>
<evidence type="ECO:0000256" key="7">
    <source>
        <dbReference type="SAM" id="Phobius"/>
    </source>
</evidence>
<evidence type="ECO:0000259" key="8">
    <source>
        <dbReference type="PROSITE" id="PS50112"/>
    </source>
</evidence>
<dbReference type="Pfam" id="PF02743">
    <property type="entry name" value="dCache_1"/>
    <property type="match status" value="1"/>
</dbReference>
<evidence type="ECO:0000256" key="1">
    <source>
        <dbReference type="ARBA" id="ARBA00004651"/>
    </source>
</evidence>
<evidence type="ECO:0000256" key="6">
    <source>
        <dbReference type="SAM" id="MobiDB-lite"/>
    </source>
</evidence>
<dbReference type="PROSITE" id="PS50113">
    <property type="entry name" value="PAC"/>
    <property type="match status" value="1"/>
</dbReference>
<dbReference type="CDD" id="cd12914">
    <property type="entry name" value="PDC1_DGC_like"/>
    <property type="match status" value="1"/>
</dbReference>
<evidence type="ECO:0000256" key="3">
    <source>
        <dbReference type="ARBA" id="ARBA00022692"/>
    </source>
</evidence>
<keyword evidence="13" id="KW-1185">Reference proteome</keyword>